<name>A0A2P2JXA3_RHIMU</name>
<dbReference type="PANTHER" id="PTHR21497">
    <property type="entry name" value="UBIQUITIN LIGASE E3 ALPHA-RELATED"/>
    <property type="match status" value="1"/>
</dbReference>
<dbReference type="Pfam" id="PF02207">
    <property type="entry name" value="zf-UBR"/>
    <property type="match status" value="1"/>
</dbReference>
<dbReference type="GO" id="GO:0016567">
    <property type="term" value="P:protein ubiquitination"/>
    <property type="evidence" value="ECO:0007669"/>
    <property type="project" value="UniProtKB-UniRule"/>
</dbReference>
<evidence type="ECO:0000256" key="5">
    <source>
        <dbReference type="ARBA" id="ARBA00022771"/>
    </source>
</evidence>
<keyword evidence="7 10" id="KW-0862">Zinc</keyword>
<accession>A0A2P2JXA3</accession>
<dbReference type="Gene3D" id="2.10.110.30">
    <property type="match status" value="1"/>
</dbReference>
<sequence>MDNDISNSNTDGNGNGNISMDVDSPPEPSSLNPRDRVLRRLARLGVPQEYLDMVYDGIVAFVVKDNRSWIPELVSAILPPDEEVAELLSEDKTGSENPQNPTMKNHFKECMVWLQWLMFLGEPVAAQQNLSRLSAGRGVCGAVWGRNDIAYRCRTCEHDPTCAICVPCFQNGNHKDHDYSIIYTGGGCCDCGDVTAWKREGFCSNHKGAELIQPLPENFSNSIAPVLDALISCWKSKLVSADTMCKENSRINEYIPVQKKAANELTFVVIEMLLKFCKNSESLLSFVSWRVSSLVGLLDILVKAERFLSDAVVKKLHELLLKLLGDPIFKYEFAKVFLNYYPFAVHEVVKEGTEDALKKHLSLTTFSVQIFTVPTLTPRLVMEMNLLAVLLGCLGDIFVHCTGGDGRLQVAKWGNIYETTIRVVEDIRFVMSHSLVPKYVINERRDILRTWMKLLSFLQGMSALKRETGLSIEEEENEKINCPFVLGHSVANIHSLLVDGAFSTIEETGKDVFSNMYKQHMHEGESERHAKVGRLTQESSVGSVAARSSGFVSLTSVIEVRSDSVCRLTIPSSVKWLTYECLRAIENWLGVDNLSGPLLSRNTGNNASGNFLALEKTCALIRKGKHFFSGLKVHETENSKCAGKDHQIAVPGKSDSAGSDDSLMEGDGSTDLDALRVLSLSDWPDIIYDVSLQEVSVHIPLHRLLSLLIQKALRRCYSESSHSTPLFARDDFFGYVLGGCHPYGFSAFVMEHPLRNRAFCAQVHAGMWRKNGDAAILSSEWYRTVRWAEQGLELDLFLLQCCAALAPADLYVLRIVKRFGLSDYLSMNPERSNEYEPFLVQEMLTLIVQIVQERRFSGLSPVENLRRELVHKLAIGDATRSQLVKSLPRDLSKLDQLQEILDAVAVYSNPSGLNQGMYSLHWMHWKELDLYHPRWNSRELQIAEERYIRYHGVSALTTQMPRWTKIYPPLEGVARIATCKAVLQIIRAVLFYAVVSDKLTETRAPEGVLLISLHLLSLALDICLQQRESMDKSNIGDSSSMLAFVVEEIHEGKNYAAGEQSLLSLLVSLMKMHKSGNTGKFLEAGNCNISSLIESLLKNFGEVDSQCMTRLQHLAPEVVPHLLHPIPASEINMVGSATDTDKRKAKARERQAAILAKMKAEQSKFLSSINSTTEGDSKSGLEESNSDDGQDLEETVQDVCSLCHDPKSKIPVSFLILLQKSRLLSFIERGPPLWDQVWQPDKGKVSSHASKLTRHTRRISSGGLVQISSTQLEQLVQNAVNEFADYAQPGEVTAIVEFVKSKFPSLANTRFKCGSKDGNAMTVSTFDVLEQNMYFSIWKEMHNDMLVFDFEEGKGEILAAECGLKSNRILESVLLGKYIAALSREKTEHPSASENAHNDNAQIGSTSQLSAYDGFGPEECDGVHLSSCGHAVHQACLDRYLSSLKERYVGRIIFEGGHIVDLDQGEFLCPVCRQLANSVLPSFNGNFRKAQTQPMMQTVISPHATGSLVPSSDECNSPLLQQALSLLQSAAKVVRNEDMLKIFTLQNNKTIKPNLESISAMLLKMYFPNKHDKFLGSGRVDPLMIMWDTLRYSLVSMEISARCERSQVTPNYGVNILLKELKSSSGFVLSLLLKIVQNLRGKSSLHLLQRLRAIQLFSGSICLGVSMDYASRTFGCGGNMSSILKHADKESFYPDMQFWHRAADPVLEHEAFSSLMWVLFCLPQPFLTCQESLLSLVHIFYVVAVVQAIITYIGKQQCIPKESNFHDSLITDISKVMEESGWIQQYFVSNYVDPSSDIKDIIRKLSFPYLRRCALLWKLLSTNVSAPFCDGNHVPDGLSNVVNDGLDILGCDPVELNQIQELEKFFKIPPLDVVLKDQVLQSLAMRWLHHFCMEYEIRSFQGSLHSAPAVPFKLMHLPNLYQDLLQRYIKRRCTNCNKVLDEPALCLLCGRLCSPSWKPCCRENGCQAHAMACGAGMGVFLLVKRTTILLQRCARPALWPSLYLDAFGEEDVEMHRGKPLYLNVERYAALTYMVASHGLDRSFKVLGQTTIGTFFIS</sequence>
<evidence type="ECO:0000256" key="11">
    <source>
        <dbReference type="SAM" id="MobiDB-lite"/>
    </source>
</evidence>
<evidence type="ECO:0000256" key="7">
    <source>
        <dbReference type="ARBA" id="ARBA00022833"/>
    </source>
</evidence>
<dbReference type="EMBL" id="GGEC01017633">
    <property type="protein sequence ID" value="MBW98116.1"/>
    <property type="molecule type" value="Transcribed_RNA"/>
</dbReference>
<evidence type="ECO:0000256" key="10">
    <source>
        <dbReference type="RuleBase" id="RU366018"/>
    </source>
</evidence>
<keyword evidence="4 10" id="KW-0479">Metal-binding</keyword>
<dbReference type="SMART" id="SM00396">
    <property type="entry name" value="ZnF_UBR1"/>
    <property type="match status" value="1"/>
</dbReference>
<feature type="compositionally biased region" description="Low complexity" evidence="11">
    <location>
        <begin position="1"/>
        <end position="19"/>
    </location>
</feature>
<evidence type="ECO:0000259" key="12">
    <source>
        <dbReference type="PROSITE" id="PS51157"/>
    </source>
</evidence>
<dbReference type="EMBL" id="GGEC01017630">
    <property type="protein sequence ID" value="MBW98113.1"/>
    <property type="molecule type" value="Transcribed_RNA"/>
</dbReference>
<feature type="domain" description="UBR-type" evidence="12">
    <location>
        <begin position="138"/>
        <end position="208"/>
    </location>
</feature>
<comment type="similarity">
    <text evidence="8 10">Belongs to the E3 ubiquitin-protein ligase UBR1-like family.</text>
</comment>
<evidence type="ECO:0000313" key="13">
    <source>
        <dbReference type="EMBL" id="MBW98113.1"/>
    </source>
</evidence>
<dbReference type="CDD" id="cd16482">
    <property type="entry name" value="RING-H2_UBR1-like"/>
    <property type="match status" value="1"/>
</dbReference>
<evidence type="ECO:0000256" key="9">
    <source>
        <dbReference type="PROSITE-ProRule" id="PRU00508"/>
    </source>
</evidence>
<feature type="zinc finger region" description="UBR-type" evidence="9">
    <location>
        <begin position="138"/>
        <end position="208"/>
    </location>
</feature>
<dbReference type="EC" id="2.3.2.27" evidence="10"/>
<feature type="region of interest" description="Disordered" evidence="11">
    <location>
        <begin position="1"/>
        <end position="34"/>
    </location>
</feature>
<dbReference type="Pfam" id="PF18995">
    <property type="entry name" value="PRT6_C"/>
    <property type="match status" value="1"/>
</dbReference>
<keyword evidence="3 10" id="KW-0808">Transferase</keyword>
<dbReference type="GO" id="GO:0008270">
    <property type="term" value="F:zinc ion binding"/>
    <property type="evidence" value="ECO:0007669"/>
    <property type="project" value="UniProtKB-UniRule"/>
</dbReference>
<evidence type="ECO:0000256" key="8">
    <source>
        <dbReference type="ARBA" id="ARBA00046341"/>
    </source>
</evidence>
<dbReference type="InterPro" id="IPR042065">
    <property type="entry name" value="E3_ELL-like"/>
</dbReference>
<keyword evidence="6 10" id="KW-0833">Ubl conjugation pathway</keyword>
<protein>
    <recommendedName>
        <fullName evidence="10">E3 ubiquitin-protein ligase</fullName>
        <ecNumber evidence="10">2.3.2.27</ecNumber>
    </recommendedName>
</protein>
<evidence type="ECO:0000256" key="6">
    <source>
        <dbReference type="ARBA" id="ARBA00022786"/>
    </source>
</evidence>
<dbReference type="GO" id="GO:0061630">
    <property type="term" value="F:ubiquitin protein ligase activity"/>
    <property type="evidence" value="ECO:0007669"/>
    <property type="project" value="UniProtKB-UniRule"/>
</dbReference>
<dbReference type="PANTHER" id="PTHR21497:SF53">
    <property type="entry name" value="E3 UBIQUITIN-PROTEIN LIGASE PRT6"/>
    <property type="match status" value="1"/>
</dbReference>
<evidence type="ECO:0000256" key="2">
    <source>
        <dbReference type="ARBA" id="ARBA00004906"/>
    </source>
</evidence>
<comment type="pathway">
    <text evidence="2 10">Protein modification; protein ubiquitination.</text>
</comment>
<comment type="catalytic activity">
    <reaction evidence="1 10">
        <text>S-ubiquitinyl-[E2 ubiquitin-conjugating enzyme]-L-cysteine + [acceptor protein]-L-lysine = [E2 ubiquitin-conjugating enzyme]-L-cysteine + N(6)-ubiquitinyl-[acceptor protein]-L-lysine.</text>
        <dbReference type="EC" id="2.3.2.27"/>
    </reaction>
</comment>
<dbReference type="InterPro" id="IPR039164">
    <property type="entry name" value="UBR1-like"/>
</dbReference>
<keyword evidence="5 10" id="KW-0863">Zinc-finger</keyword>
<dbReference type="PROSITE" id="PS51157">
    <property type="entry name" value="ZF_UBR"/>
    <property type="match status" value="1"/>
</dbReference>
<dbReference type="InterPro" id="IPR044046">
    <property type="entry name" value="E3_ligase_UBR-like_C"/>
</dbReference>
<reference evidence="13" key="1">
    <citation type="submission" date="2018-02" db="EMBL/GenBank/DDBJ databases">
        <title>Rhizophora mucronata_Transcriptome.</title>
        <authorList>
            <person name="Meera S.P."/>
            <person name="Sreeshan A."/>
            <person name="Augustine A."/>
        </authorList>
    </citation>
    <scope>NUCLEOTIDE SEQUENCE</scope>
    <source>
        <tissue evidence="13">Leaf</tissue>
    </source>
</reference>
<dbReference type="GO" id="GO:0071596">
    <property type="term" value="P:ubiquitin-dependent protein catabolic process via the N-end rule pathway"/>
    <property type="evidence" value="ECO:0007669"/>
    <property type="project" value="UniProtKB-UniRule"/>
</dbReference>
<dbReference type="FunFam" id="2.10.110.30:FF:000002">
    <property type="entry name" value="Putative e3 ubiquitin-protein ligase ubr3"/>
    <property type="match status" value="1"/>
</dbReference>
<dbReference type="UniPathway" id="UPA00143"/>
<feature type="compositionally biased region" description="Acidic residues" evidence="11">
    <location>
        <begin position="1184"/>
        <end position="1193"/>
    </location>
</feature>
<organism evidence="13">
    <name type="scientific">Rhizophora mucronata</name>
    <name type="common">Asiatic mangrove</name>
    <dbReference type="NCBI Taxonomy" id="61149"/>
    <lineage>
        <taxon>Eukaryota</taxon>
        <taxon>Viridiplantae</taxon>
        <taxon>Streptophyta</taxon>
        <taxon>Embryophyta</taxon>
        <taxon>Tracheophyta</taxon>
        <taxon>Spermatophyta</taxon>
        <taxon>Magnoliopsida</taxon>
        <taxon>eudicotyledons</taxon>
        <taxon>Gunneridae</taxon>
        <taxon>Pentapetalae</taxon>
        <taxon>rosids</taxon>
        <taxon>fabids</taxon>
        <taxon>Malpighiales</taxon>
        <taxon>Rhizophoraceae</taxon>
        <taxon>Rhizophora</taxon>
    </lineage>
</organism>
<evidence type="ECO:0000256" key="3">
    <source>
        <dbReference type="ARBA" id="ARBA00022679"/>
    </source>
</evidence>
<dbReference type="GO" id="GO:0000151">
    <property type="term" value="C:ubiquitin ligase complex"/>
    <property type="evidence" value="ECO:0007669"/>
    <property type="project" value="TreeGrafter"/>
</dbReference>
<dbReference type="InterPro" id="IPR036390">
    <property type="entry name" value="WH_DNA-bd_sf"/>
</dbReference>
<dbReference type="SUPFAM" id="SSF46785">
    <property type="entry name" value="Winged helix' DNA-binding domain"/>
    <property type="match status" value="1"/>
</dbReference>
<dbReference type="GO" id="GO:0005737">
    <property type="term" value="C:cytoplasm"/>
    <property type="evidence" value="ECO:0007669"/>
    <property type="project" value="TreeGrafter"/>
</dbReference>
<feature type="region of interest" description="Disordered" evidence="11">
    <location>
        <begin position="1166"/>
        <end position="1193"/>
    </location>
</feature>
<proteinExistence type="inferred from homology"/>
<evidence type="ECO:0000256" key="1">
    <source>
        <dbReference type="ARBA" id="ARBA00000900"/>
    </source>
</evidence>
<dbReference type="InterPro" id="IPR003126">
    <property type="entry name" value="Znf_UBR"/>
</dbReference>
<evidence type="ECO:0000256" key="4">
    <source>
        <dbReference type="ARBA" id="ARBA00022723"/>
    </source>
</evidence>
<dbReference type="Pfam" id="PF22960">
    <property type="entry name" value="WHD_UBR1"/>
    <property type="match status" value="1"/>
</dbReference>
<comment type="function">
    <text evidence="10">Ubiquitin ligase protein which is a component of the N-end rule pathway. Recognizes and binds to proteins bearing specific N-terminal residues that are destabilizing according to the N-end rule, leading to their ubiquitination and subsequent degradation.</text>
</comment>
<dbReference type="Gene3D" id="1.10.10.2670">
    <property type="entry name" value="E3 ubiquitin-protein ligase"/>
    <property type="match status" value="1"/>
</dbReference>
<dbReference type="InterPro" id="IPR055194">
    <property type="entry name" value="UBR1-like_WH"/>
</dbReference>
<dbReference type="CDD" id="cd19673">
    <property type="entry name" value="UBR-box_UBR3"/>
    <property type="match status" value="1"/>
</dbReference>